<dbReference type="Proteomes" id="UP000436088">
    <property type="component" value="Unassembled WGS sequence"/>
</dbReference>
<protein>
    <submittedName>
        <fullName evidence="1">DNA-directed RNA polymerases I, II, and III subunit RPABC1-like</fullName>
    </submittedName>
</protein>
<keyword evidence="2" id="KW-1185">Reference proteome</keyword>
<organism evidence="1 2">
    <name type="scientific">Hibiscus syriacus</name>
    <name type="common">Rose of Sharon</name>
    <dbReference type="NCBI Taxonomy" id="106335"/>
    <lineage>
        <taxon>Eukaryota</taxon>
        <taxon>Viridiplantae</taxon>
        <taxon>Streptophyta</taxon>
        <taxon>Embryophyta</taxon>
        <taxon>Tracheophyta</taxon>
        <taxon>Spermatophyta</taxon>
        <taxon>Magnoliopsida</taxon>
        <taxon>eudicotyledons</taxon>
        <taxon>Gunneridae</taxon>
        <taxon>Pentapetalae</taxon>
        <taxon>rosids</taxon>
        <taxon>malvids</taxon>
        <taxon>Malvales</taxon>
        <taxon>Malvaceae</taxon>
        <taxon>Malvoideae</taxon>
        <taxon>Hibiscus</taxon>
    </lineage>
</organism>
<proteinExistence type="predicted"/>
<dbReference type="EMBL" id="VEPZ02001375">
    <property type="protein sequence ID" value="KAE8676801.1"/>
    <property type="molecule type" value="Genomic_DNA"/>
</dbReference>
<reference evidence="1" key="1">
    <citation type="submission" date="2019-09" db="EMBL/GenBank/DDBJ databases">
        <title>Draft genome information of white flower Hibiscus syriacus.</title>
        <authorList>
            <person name="Kim Y.-M."/>
        </authorList>
    </citation>
    <scope>NUCLEOTIDE SEQUENCE [LARGE SCALE GENOMIC DNA]</scope>
    <source>
        <strain evidence="1">YM2019G1</strain>
    </source>
</reference>
<evidence type="ECO:0000313" key="2">
    <source>
        <dbReference type="Proteomes" id="UP000436088"/>
    </source>
</evidence>
<gene>
    <name evidence="1" type="ORF">F3Y22_tig00111582pilonHSYRG01213</name>
</gene>
<accession>A0A6A2XKJ8</accession>
<sequence length="82" mass="9546">MNLLEVDFLFGLGFHLNVNPKTFHTYYSYLQREMMLQPPPPSSAESFMSHRLLRSTTIKVHLCFNEEESTTSSHQKEQLAVN</sequence>
<name>A0A6A2XKJ8_HIBSY</name>
<dbReference type="AlphaFoldDB" id="A0A6A2XKJ8"/>
<comment type="caution">
    <text evidence="1">The sequence shown here is derived from an EMBL/GenBank/DDBJ whole genome shotgun (WGS) entry which is preliminary data.</text>
</comment>
<evidence type="ECO:0000313" key="1">
    <source>
        <dbReference type="EMBL" id="KAE8676801.1"/>
    </source>
</evidence>
<dbReference type="GO" id="GO:0000428">
    <property type="term" value="C:DNA-directed RNA polymerase complex"/>
    <property type="evidence" value="ECO:0007669"/>
    <property type="project" value="UniProtKB-KW"/>
</dbReference>